<dbReference type="AlphaFoldDB" id="A0A1R3ICL1"/>
<gene>
    <name evidence="1" type="ORF">CCACVL1_13080</name>
</gene>
<dbReference type="Proteomes" id="UP000188268">
    <property type="component" value="Unassembled WGS sequence"/>
</dbReference>
<reference evidence="1 2" key="1">
    <citation type="submission" date="2013-09" db="EMBL/GenBank/DDBJ databases">
        <title>Corchorus capsularis genome sequencing.</title>
        <authorList>
            <person name="Alam M."/>
            <person name="Haque M.S."/>
            <person name="Islam M.S."/>
            <person name="Emdad E.M."/>
            <person name="Islam M.M."/>
            <person name="Ahmed B."/>
            <person name="Halim A."/>
            <person name="Hossen Q.M.M."/>
            <person name="Hossain M.Z."/>
            <person name="Ahmed R."/>
            <person name="Khan M.M."/>
            <person name="Islam R."/>
            <person name="Rashid M.M."/>
            <person name="Khan S.A."/>
            <person name="Rahman M.S."/>
            <person name="Alam M."/>
        </authorList>
    </citation>
    <scope>NUCLEOTIDE SEQUENCE [LARGE SCALE GENOMIC DNA]</scope>
    <source>
        <strain evidence="2">cv. CVL-1</strain>
        <tissue evidence="1">Whole seedling</tissue>
    </source>
</reference>
<dbReference type="Gramene" id="OMO80294">
    <property type="protein sequence ID" value="OMO80294"/>
    <property type="gene ID" value="CCACVL1_13080"/>
</dbReference>
<proteinExistence type="predicted"/>
<evidence type="ECO:0000313" key="1">
    <source>
        <dbReference type="EMBL" id="OMO80294.1"/>
    </source>
</evidence>
<sequence length="25" mass="2852">MAGRQAIQFSFYFDLLVGVFQGRNS</sequence>
<accession>A0A1R3ICL1</accession>
<evidence type="ECO:0000313" key="2">
    <source>
        <dbReference type="Proteomes" id="UP000188268"/>
    </source>
</evidence>
<name>A0A1R3ICL1_COCAP</name>
<dbReference type="EMBL" id="AWWV01010315">
    <property type="protein sequence ID" value="OMO80294.1"/>
    <property type="molecule type" value="Genomic_DNA"/>
</dbReference>
<keyword evidence="2" id="KW-1185">Reference proteome</keyword>
<organism evidence="1 2">
    <name type="scientific">Corchorus capsularis</name>
    <name type="common">Jute</name>
    <dbReference type="NCBI Taxonomy" id="210143"/>
    <lineage>
        <taxon>Eukaryota</taxon>
        <taxon>Viridiplantae</taxon>
        <taxon>Streptophyta</taxon>
        <taxon>Embryophyta</taxon>
        <taxon>Tracheophyta</taxon>
        <taxon>Spermatophyta</taxon>
        <taxon>Magnoliopsida</taxon>
        <taxon>eudicotyledons</taxon>
        <taxon>Gunneridae</taxon>
        <taxon>Pentapetalae</taxon>
        <taxon>rosids</taxon>
        <taxon>malvids</taxon>
        <taxon>Malvales</taxon>
        <taxon>Malvaceae</taxon>
        <taxon>Grewioideae</taxon>
        <taxon>Apeibeae</taxon>
        <taxon>Corchorus</taxon>
    </lineage>
</organism>
<protein>
    <submittedName>
        <fullName evidence="1">Uncharacterized protein</fullName>
    </submittedName>
</protein>
<comment type="caution">
    <text evidence="1">The sequence shown here is derived from an EMBL/GenBank/DDBJ whole genome shotgun (WGS) entry which is preliminary data.</text>
</comment>